<sequence length="98" mass="10690">MSSQPPTQTKVDEQLWKLIGHDGYSTALASIRDFCNSRQFARLNNEVILRLEDELDQMEGSLMGMDRSCGSRGAADIDDGSLGQGTKQARADLLAKAS</sequence>
<proteinExistence type="predicted"/>
<dbReference type="EMBL" id="JBFXLS010000140">
    <property type="protein sequence ID" value="KAL2813641.1"/>
    <property type="molecule type" value="Genomic_DNA"/>
</dbReference>
<evidence type="ECO:0000256" key="1">
    <source>
        <dbReference type="SAM" id="MobiDB-lite"/>
    </source>
</evidence>
<evidence type="ECO:0000313" key="3">
    <source>
        <dbReference type="Proteomes" id="UP001610335"/>
    </source>
</evidence>
<comment type="caution">
    <text evidence="2">The sequence shown here is derived from an EMBL/GenBank/DDBJ whole genome shotgun (WGS) entry which is preliminary data.</text>
</comment>
<dbReference type="Proteomes" id="UP001610335">
    <property type="component" value="Unassembled WGS sequence"/>
</dbReference>
<feature type="region of interest" description="Disordered" evidence="1">
    <location>
        <begin position="64"/>
        <end position="86"/>
    </location>
</feature>
<evidence type="ECO:0000313" key="2">
    <source>
        <dbReference type="EMBL" id="KAL2813641.1"/>
    </source>
</evidence>
<keyword evidence="3" id="KW-1185">Reference proteome</keyword>
<gene>
    <name evidence="2" type="ORF">BDW59DRAFT_167449</name>
</gene>
<protein>
    <submittedName>
        <fullName evidence="2">Uncharacterized protein</fullName>
    </submittedName>
</protein>
<name>A0ABR4HE02_9EURO</name>
<accession>A0ABR4HE02</accession>
<reference evidence="2 3" key="1">
    <citation type="submission" date="2024-07" db="EMBL/GenBank/DDBJ databases">
        <title>Section-level genome sequencing and comparative genomics of Aspergillus sections Usti and Cavernicolus.</title>
        <authorList>
            <consortium name="Lawrence Berkeley National Laboratory"/>
            <person name="Nybo J.L."/>
            <person name="Vesth T.C."/>
            <person name="Theobald S."/>
            <person name="Frisvad J.C."/>
            <person name="Larsen T.O."/>
            <person name="Kjaerboelling I."/>
            <person name="Rothschild-Mancinelli K."/>
            <person name="Lyhne E.K."/>
            <person name="Kogle M.E."/>
            <person name="Barry K."/>
            <person name="Clum A."/>
            <person name="Na H."/>
            <person name="Ledsgaard L."/>
            <person name="Lin J."/>
            <person name="Lipzen A."/>
            <person name="Kuo A."/>
            <person name="Riley R."/>
            <person name="Mondo S."/>
            <person name="LaButti K."/>
            <person name="Haridas S."/>
            <person name="Pangalinan J."/>
            <person name="Salamov A.A."/>
            <person name="Simmons B.A."/>
            <person name="Magnuson J.K."/>
            <person name="Chen J."/>
            <person name="Drula E."/>
            <person name="Henrissat B."/>
            <person name="Wiebenga A."/>
            <person name="Lubbers R.J."/>
            <person name="Gomes A.C."/>
            <person name="Makela M.R."/>
            <person name="Stajich J."/>
            <person name="Grigoriev I.V."/>
            <person name="Mortensen U.H."/>
            <person name="De vries R.P."/>
            <person name="Baker S.E."/>
            <person name="Andersen M.R."/>
        </authorList>
    </citation>
    <scope>NUCLEOTIDE SEQUENCE [LARGE SCALE GENOMIC DNA]</scope>
    <source>
        <strain evidence="2 3">CBS 600.67</strain>
    </source>
</reference>
<organism evidence="2 3">
    <name type="scientific">Aspergillus cavernicola</name>
    <dbReference type="NCBI Taxonomy" id="176166"/>
    <lineage>
        <taxon>Eukaryota</taxon>
        <taxon>Fungi</taxon>
        <taxon>Dikarya</taxon>
        <taxon>Ascomycota</taxon>
        <taxon>Pezizomycotina</taxon>
        <taxon>Eurotiomycetes</taxon>
        <taxon>Eurotiomycetidae</taxon>
        <taxon>Eurotiales</taxon>
        <taxon>Aspergillaceae</taxon>
        <taxon>Aspergillus</taxon>
        <taxon>Aspergillus subgen. Nidulantes</taxon>
    </lineage>
</organism>